<dbReference type="AlphaFoldDB" id="A0A6A7W9C2"/>
<evidence type="ECO:0000313" key="8">
    <source>
        <dbReference type="EMBL" id="MQP11015.1"/>
    </source>
</evidence>
<reference evidence="8 9" key="1">
    <citation type="submission" date="2019-09" db="EMBL/GenBank/DDBJ databases">
        <title>Distinct polysaccharide growth profiles of human intestinal Prevotella copri isolates.</title>
        <authorList>
            <person name="Fehlner-Peach H."/>
            <person name="Magnabosco C."/>
            <person name="Raghavan V."/>
            <person name="Scher J.U."/>
            <person name="Tett A."/>
            <person name="Cox L.M."/>
            <person name="Gottsegen C."/>
            <person name="Watters A."/>
            <person name="Wiltshire- Gordon J.D."/>
            <person name="Segata N."/>
            <person name="Bonneau R."/>
            <person name="Littman D.R."/>
        </authorList>
    </citation>
    <scope>NUCLEOTIDE SEQUENCE [LARGE SCALE GENOMIC DNA]</scope>
    <source>
        <strain evidence="9">iAQ1173</strain>
    </source>
</reference>
<proteinExistence type="inferred from homology"/>
<dbReference type="InterPro" id="IPR003761">
    <property type="entry name" value="Exonuc_VII_S"/>
</dbReference>
<dbReference type="GO" id="GO:0008855">
    <property type="term" value="F:exodeoxyribonuclease VII activity"/>
    <property type="evidence" value="ECO:0007669"/>
    <property type="project" value="UniProtKB-UniRule"/>
</dbReference>
<sequence>MENQEMKYEKAVSELEEIVDKMERDELDIDQLSEQLKRAKVLVKLCKDKLTKTDEEIKKLLSEE</sequence>
<comment type="caution">
    <text evidence="8">The sequence shown here is derived from an EMBL/GenBank/DDBJ whole genome shotgun (WGS) entry which is preliminary data.</text>
</comment>
<evidence type="ECO:0000256" key="6">
    <source>
        <dbReference type="NCBIfam" id="TIGR01280"/>
    </source>
</evidence>
<evidence type="ECO:0000256" key="2">
    <source>
        <dbReference type="ARBA" id="ARBA00022490"/>
    </source>
</evidence>
<dbReference type="RefSeq" id="WP_158462841.1">
    <property type="nucleotide sequence ID" value="NZ_VZAD01000033.1"/>
</dbReference>
<keyword evidence="9" id="KW-1185">Reference proteome</keyword>
<dbReference type="NCBIfam" id="TIGR01280">
    <property type="entry name" value="xseB"/>
    <property type="match status" value="1"/>
</dbReference>
<keyword evidence="7" id="KW-0175">Coiled coil</keyword>
<dbReference type="SUPFAM" id="SSF116842">
    <property type="entry name" value="XseB-like"/>
    <property type="match status" value="1"/>
</dbReference>
<evidence type="ECO:0000256" key="4">
    <source>
        <dbReference type="ARBA" id="ARBA00022801"/>
    </source>
</evidence>
<dbReference type="OrthoDB" id="1525214at2"/>
<dbReference type="Gene3D" id="1.10.287.1040">
    <property type="entry name" value="Exonuclease VII, small subunit"/>
    <property type="match status" value="1"/>
</dbReference>
<dbReference type="EC" id="3.1.11.6" evidence="6"/>
<dbReference type="EMBL" id="VZAD01000033">
    <property type="protein sequence ID" value="MQP11015.1"/>
    <property type="molecule type" value="Genomic_DNA"/>
</dbReference>
<keyword evidence="4 8" id="KW-0378">Hydrolase</keyword>
<dbReference type="Proteomes" id="UP000384372">
    <property type="component" value="Unassembled WGS sequence"/>
</dbReference>
<dbReference type="InterPro" id="IPR037004">
    <property type="entry name" value="Exonuc_VII_ssu_sf"/>
</dbReference>
<dbReference type="GO" id="GO:0006308">
    <property type="term" value="P:DNA catabolic process"/>
    <property type="evidence" value="ECO:0007669"/>
    <property type="project" value="UniProtKB-UniRule"/>
</dbReference>
<comment type="similarity">
    <text evidence="1">Belongs to the XseB family.</text>
</comment>
<feature type="coiled-coil region" evidence="7">
    <location>
        <begin position="1"/>
        <end position="63"/>
    </location>
</feature>
<keyword evidence="3" id="KW-0540">Nuclease</keyword>
<evidence type="ECO:0000256" key="5">
    <source>
        <dbReference type="ARBA" id="ARBA00022839"/>
    </source>
</evidence>
<organism evidence="8 9">
    <name type="scientific">Segatella copri</name>
    <dbReference type="NCBI Taxonomy" id="165179"/>
    <lineage>
        <taxon>Bacteria</taxon>
        <taxon>Pseudomonadati</taxon>
        <taxon>Bacteroidota</taxon>
        <taxon>Bacteroidia</taxon>
        <taxon>Bacteroidales</taxon>
        <taxon>Prevotellaceae</taxon>
        <taxon>Segatella</taxon>
    </lineage>
</organism>
<protein>
    <recommendedName>
        <fullName evidence="6">Exodeoxyribonuclease VII small subunit</fullName>
        <ecNumber evidence="6">3.1.11.6</ecNumber>
    </recommendedName>
</protein>
<keyword evidence="2" id="KW-0963">Cytoplasm</keyword>
<evidence type="ECO:0000256" key="3">
    <source>
        <dbReference type="ARBA" id="ARBA00022722"/>
    </source>
</evidence>
<gene>
    <name evidence="8" type="primary">xseB</name>
    <name evidence="8" type="ORF">F7D20_03350</name>
</gene>
<name>A0A6A7W9C2_9BACT</name>
<evidence type="ECO:0000313" key="9">
    <source>
        <dbReference type="Proteomes" id="UP000384372"/>
    </source>
</evidence>
<keyword evidence="5" id="KW-0269">Exonuclease</keyword>
<accession>A0A6A7W9C2</accession>
<evidence type="ECO:0000256" key="1">
    <source>
        <dbReference type="ARBA" id="ARBA00009998"/>
    </source>
</evidence>
<dbReference type="Pfam" id="PF02609">
    <property type="entry name" value="Exonuc_VII_S"/>
    <property type="match status" value="1"/>
</dbReference>
<evidence type="ECO:0000256" key="7">
    <source>
        <dbReference type="SAM" id="Coils"/>
    </source>
</evidence>
<dbReference type="GO" id="GO:0009318">
    <property type="term" value="C:exodeoxyribonuclease VII complex"/>
    <property type="evidence" value="ECO:0007669"/>
    <property type="project" value="UniProtKB-UniRule"/>
</dbReference>